<name>A0A2P5DCU6_PARAD</name>
<evidence type="ECO:0000313" key="1">
    <source>
        <dbReference type="EMBL" id="PON71097.1"/>
    </source>
</evidence>
<evidence type="ECO:0000313" key="2">
    <source>
        <dbReference type="Proteomes" id="UP000237105"/>
    </source>
</evidence>
<gene>
    <name evidence="1" type="ORF">PanWU01x14_075360</name>
</gene>
<comment type="caution">
    <text evidence="1">The sequence shown here is derived from an EMBL/GenBank/DDBJ whole genome shotgun (WGS) entry which is preliminary data.</text>
</comment>
<sequence length="119" mass="13895">MGMAVIVYFIYLFMLLIRNKNFIEVENSNALLYIHSIQYQTFFLSITQIPFFNKSENIELLNSFVSEIQVATQNLTVSHKFFGIVESLKIIYFIFQLVKTSFLLILTQSLTSICQLSEF</sequence>
<reference evidence="2" key="1">
    <citation type="submission" date="2016-06" db="EMBL/GenBank/DDBJ databases">
        <title>Parallel loss of symbiosis genes in relatives of nitrogen-fixing non-legume Parasponia.</title>
        <authorList>
            <person name="Van Velzen R."/>
            <person name="Holmer R."/>
            <person name="Bu F."/>
            <person name="Rutten L."/>
            <person name="Van Zeijl A."/>
            <person name="Liu W."/>
            <person name="Santuari L."/>
            <person name="Cao Q."/>
            <person name="Sharma T."/>
            <person name="Shen D."/>
            <person name="Roswanjaya Y."/>
            <person name="Wardhani T."/>
            <person name="Kalhor M.S."/>
            <person name="Jansen J."/>
            <person name="Van den Hoogen J."/>
            <person name="Gungor B."/>
            <person name="Hartog M."/>
            <person name="Hontelez J."/>
            <person name="Verver J."/>
            <person name="Yang W.-C."/>
            <person name="Schijlen E."/>
            <person name="Repin R."/>
            <person name="Schilthuizen M."/>
            <person name="Schranz E."/>
            <person name="Heidstra R."/>
            <person name="Miyata K."/>
            <person name="Fedorova E."/>
            <person name="Kohlen W."/>
            <person name="Bisseling T."/>
            <person name="Smit S."/>
            <person name="Geurts R."/>
        </authorList>
    </citation>
    <scope>NUCLEOTIDE SEQUENCE [LARGE SCALE GENOMIC DNA]</scope>
    <source>
        <strain evidence="2">cv. WU1-14</strain>
    </source>
</reference>
<dbReference type="AlphaFoldDB" id="A0A2P5DCU6"/>
<dbReference type="EMBL" id="JXTB01000046">
    <property type="protein sequence ID" value="PON71097.1"/>
    <property type="molecule type" value="Genomic_DNA"/>
</dbReference>
<keyword evidence="2" id="KW-1185">Reference proteome</keyword>
<proteinExistence type="predicted"/>
<dbReference type="Proteomes" id="UP000237105">
    <property type="component" value="Unassembled WGS sequence"/>
</dbReference>
<protein>
    <submittedName>
        <fullName evidence="1">Uncharacterized protein</fullName>
    </submittedName>
</protein>
<accession>A0A2P5DCU6</accession>
<organism evidence="1 2">
    <name type="scientific">Parasponia andersonii</name>
    <name type="common">Sponia andersonii</name>
    <dbReference type="NCBI Taxonomy" id="3476"/>
    <lineage>
        <taxon>Eukaryota</taxon>
        <taxon>Viridiplantae</taxon>
        <taxon>Streptophyta</taxon>
        <taxon>Embryophyta</taxon>
        <taxon>Tracheophyta</taxon>
        <taxon>Spermatophyta</taxon>
        <taxon>Magnoliopsida</taxon>
        <taxon>eudicotyledons</taxon>
        <taxon>Gunneridae</taxon>
        <taxon>Pentapetalae</taxon>
        <taxon>rosids</taxon>
        <taxon>fabids</taxon>
        <taxon>Rosales</taxon>
        <taxon>Cannabaceae</taxon>
        <taxon>Parasponia</taxon>
    </lineage>
</organism>